<gene>
    <name evidence="2" type="ORF">B5807_03555</name>
</gene>
<accession>A0A1Y2M7T5</accession>
<proteinExistence type="predicted"/>
<keyword evidence="1" id="KW-0732">Signal</keyword>
<feature type="chain" id="PRO_5012802117" description="Invertebrate defensins family profile domain-containing protein" evidence="1">
    <location>
        <begin position="20"/>
        <end position="77"/>
    </location>
</feature>
<keyword evidence="3" id="KW-1185">Reference proteome</keyword>
<dbReference type="AlphaFoldDB" id="A0A1Y2M7T5"/>
<reference evidence="2 3" key="1">
    <citation type="journal article" date="2017" name="Genome Announc.">
        <title>Genome sequence of the saprophytic ascomycete Epicoccum nigrum ICMP 19927 strain isolated from New Zealand.</title>
        <authorList>
            <person name="Fokin M."/>
            <person name="Fleetwood D."/>
            <person name="Weir B.S."/>
            <person name="Villas-Boas S.G."/>
        </authorList>
    </citation>
    <scope>NUCLEOTIDE SEQUENCE [LARGE SCALE GENOMIC DNA]</scope>
    <source>
        <strain evidence="2 3">ICMP 19927</strain>
    </source>
</reference>
<dbReference type="EMBL" id="KZ107840">
    <property type="protein sequence ID" value="OSS52153.1"/>
    <property type="molecule type" value="Genomic_DNA"/>
</dbReference>
<name>A0A1Y2M7T5_EPING</name>
<sequence length="77" mass="8163">MRLTTALLATLTLAPVAFSLPLTTSVNNNDTAAVVPASTNITTVLQTHEVGCPFSENKCRKKCHKKGWKTGSCGGFL</sequence>
<dbReference type="Proteomes" id="UP000193240">
    <property type="component" value="Unassembled WGS sequence"/>
</dbReference>
<evidence type="ECO:0000313" key="2">
    <source>
        <dbReference type="EMBL" id="OSS52153.1"/>
    </source>
</evidence>
<protein>
    <recommendedName>
        <fullName evidence="4">Invertebrate defensins family profile domain-containing protein</fullName>
    </recommendedName>
</protein>
<evidence type="ECO:0000313" key="3">
    <source>
        <dbReference type="Proteomes" id="UP000193240"/>
    </source>
</evidence>
<evidence type="ECO:0000256" key="1">
    <source>
        <dbReference type="SAM" id="SignalP"/>
    </source>
</evidence>
<organism evidence="2 3">
    <name type="scientific">Epicoccum nigrum</name>
    <name type="common">Soil fungus</name>
    <name type="synonym">Epicoccum purpurascens</name>
    <dbReference type="NCBI Taxonomy" id="105696"/>
    <lineage>
        <taxon>Eukaryota</taxon>
        <taxon>Fungi</taxon>
        <taxon>Dikarya</taxon>
        <taxon>Ascomycota</taxon>
        <taxon>Pezizomycotina</taxon>
        <taxon>Dothideomycetes</taxon>
        <taxon>Pleosporomycetidae</taxon>
        <taxon>Pleosporales</taxon>
        <taxon>Pleosporineae</taxon>
        <taxon>Didymellaceae</taxon>
        <taxon>Epicoccum</taxon>
    </lineage>
</organism>
<evidence type="ECO:0008006" key="4">
    <source>
        <dbReference type="Google" id="ProtNLM"/>
    </source>
</evidence>
<dbReference type="InParanoid" id="A0A1Y2M7T5"/>
<feature type="signal peptide" evidence="1">
    <location>
        <begin position="1"/>
        <end position="19"/>
    </location>
</feature>